<feature type="domain" description="DUF4132" evidence="2">
    <location>
        <begin position="850"/>
        <end position="1031"/>
    </location>
</feature>
<accession>A0ABN3GEE3</accession>
<evidence type="ECO:0000313" key="4">
    <source>
        <dbReference type="Proteomes" id="UP001501584"/>
    </source>
</evidence>
<proteinExistence type="predicted"/>
<comment type="caution">
    <text evidence="3">The sequence shown here is derived from an EMBL/GenBank/DDBJ whole genome shotgun (WGS) entry which is preliminary data.</text>
</comment>
<evidence type="ECO:0000313" key="3">
    <source>
        <dbReference type="EMBL" id="GAA2349789.1"/>
    </source>
</evidence>
<sequence length="1118" mass="122648">MSHPVATVAVVNDENPLPDESLLLLPAEWQEELLPRRGVRPGAVFEPDADATAFWRKRLSAQEPDLRAALAATPVPDAVEYLDGKPNPSGAGLIAEMVNAEPSNQAVTRVRLVFDAWIEEHGLPFAIGAAVAFMSFAGTRNTAHPSFTPLIEYGHRRFSDRPLFSMGEVLYRDHDLHLLRGLLADAPDAEFAAAASIVDGLRTTPARKYLAAILFPDRADWIHEAAVEVAKESWTGLLTARLAHSATSLDQFAAMRMRSIEPHEQHAGLIAPLLDGLGTDALPLLTAPTKNPLDQHQVYERLRAVAILPHDDAVAYLVEHLADPFVFEHAVAAASRFPVRTLRVIAAHAPEALPARIPLLAALAARVDPRALQALTGAEQTAVAELKAQRRPAPEAAEADLPELLVRPPWTVERPKSKPLVVRGLEPSGAVSVLWADGERERYLENAAEFDPGIVDWEQRLEWLSAHRRDRIVAEVLAYAPFDIAEQHLEGWNGALQQFGDDRSAGYLQAVLARFGASVADQVVTFLAAKSKLGALLGPIRSPGAAEAAANWFAKRPSAKEFGAAWLDRHGAAAAELLVPNALGPKKSLREPAEAALRYLADVLGRDAVLNAAKVYGEDAHAGILALLEAGRDNLPDRVPEPGDWFDTTRLPQVLLQDHRFGLPETAMRHAAVIMAIAVDTSKDPRLEELGETCDRESLREFSWAVFEQWLANGAPSADRWALAALAHFGDDETVARLTPLIKAWPGQNQHRRAVAGLQVLGGIGSEAALRAMQHISQRAKFKAIKAEAAQQIQVIAQGLGLTGEQLADRLLPDFGLGTDGSLVLDYGPRKFTVVFDEQLRPYVTDEDRKPRKALPKPGAKDDPELAGPAYQRFTALKKELRTVSVDQVRRLEAAMINARTWTRREFEEHLHGHPLMRYLTRRMVWLAQTAESRQTFRIAEDNTYTDAEDDAVELHDDAVIRLAHPVDMTAEEQGAWARLLADYEILQPFPQLARPVMAFTEEELETGRLRRFEGAVVPPGAILGLTKHGWVRGKPMDNGTEFGFHFPLPAGGYVMVELDPGLQIGMGADTEDQRFASVFLSKRLDVYHRSASGLPPRIDPVIASEVLAALDRITAKE</sequence>
<dbReference type="InterPro" id="IPR025406">
    <property type="entry name" value="DUF4132"/>
</dbReference>
<dbReference type="Proteomes" id="UP001501584">
    <property type="component" value="Unassembled WGS sequence"/>
</dbReference>
<dbReference type="EMBL" id="BAAASX010000011">
    <property type="protein sequence ID" value="GAA2349789.1"/>
    <property type="molecule type" value="Genomic_DNA"/>
</dbReference>
<evidence type="ECO:0000256" key="1">
    <source>
        <dbReference type="SAM" id="MobiDB-lite"/>
    </source>
</evidence>
<feature type="region of interest" description="Disordered" evidence="1">
    <location>
        <begin position="846"/>
        <end position="867"/>
    </location>
</feature>
<keyword evidence="4" id="KW-1185">Reference proteome</keyword>
<reference evidence="3 4" key="1">
    <citation type="journal article" date="2019" name="Int. J. Syst. Evol. Microbiol.">
        <title>The Global Catalogue of Microorganisms (GCM) 10K type strain sequencing project: providing services to taxonomists for standard genome sequencing and annotation.</title>
        <authorList>
            <consortium name="The Broad Institute Genomics Platform"/>
            <consortium name="The Broad Institute Genome Sequencing Center for Infectious Disease"/>
            <person name="Wu L."/>
            <person name="Ma J."/>
        </authorList>
    </citation>
    <scope>NUCLEOTIDE SEQUENCE [LARGE SCALE GENOMIC DNA]</scope>
    <source>
        <strain evidence="3 4">JCM 6238</strain>
    </source>
</reference>
<evidence type="ECO:0000259" key="2">
    <source>
        <dbReference type="Pfam" id="PF13569"/>
    </source>
</evidence>
<name>A0ABN3GEE3_9ACTN</name>
<gene>
    <name evidence="3" type="ORF">GCM10010403_49780</name>
</gene>
<organism evidence="3 4">
    <name type="scientific">Glycomyces rutgersensis</name>
    <dbReference type="NCBI Taxonomy" id="58115"/>
    <lineage>
        <taxon>Bacteria</taxon>
        <taxon>Bacillati</taxon>
        <taxon>Actinomycetota</taxon>
        <taxon>Actinomycetes</taxon>
        <taxon>Glycomycetales</taxon>
        <taxon>Glycomycetaceae</taxon>
        <taxon>Glycomyces</taxon>
    </lineage>
</organism>
<protein>
    <recommendedName>
        <fullName evidence="2">DUF4132 domain-containing protein</fullName>
    </recommendedName>
</protein>
<dbReference type="Pfam" id="PF13569">
    <property type="entry name" value="DUF4132"/>
    <property type="match status" value="1"/>
</dbReference>